<keyword evidence="1" id="KW-0812">Transmembrane</keyword>
<dbReference type="EMBL" id="JASCIS010000013">
    <property type="protein sequence ID" value="MDI3419895.1"/>
    <property type="molecule type" value="Genomic_DNA"/>
</dbReference>
<sequence>MAQLNGRLDKVVPMDVYTVEKNQITARVDALEAAREKDADKVTNTRRWMLGTVLTVIIALLPYLTAMVKGAGA</sequence>
<reference evidence="2 3" key="1">
    <citation type="submission" date="2023-05" db="EMBL/GenBank/DDBJ databases">
        <title>Draft genome sequence of Streptomyces sp. B-S-A12 isolated from a cave soil in Thailand.</title>
        <authorList>
            <person name="Chamroensaksri N."/>
            <person name="Muangham S."/>
        </authorList>
    </citation>
    <scope>NUCLEOTIDE SEQUENCE [LARGE SCALE GENOMIC DNA]</scope>
    <source>
        <strain evidence="2 3">B-S-A12</strain>
    </source>
</reference>
<keyword evidence="1" id="KW-0472">Membrane</keyword>
<keyword evidence="3" id="KW-1185">Reference proteome</keyword>
<organism evidence="2 3">
    <name type="scientific">Streptomyces luteolus</name>
    <dbReference type="NCBI Taxonomy" id="3043615"/>
    <lineage>
        <taxon>Bacteria</taxon>
        <taxon>Bacillati</taxon>
        <taxon>Actinomycetota</taxon>
        <taxon>Actinomycetes</taxon>
        <taxon>Kitasatosporales</taxon>
        <taxon>Streptomycetaceae</taxon>
        <taxon>Streptomyces</taxon>
    </lineage>
</organism>
<accession>A0ABT6SWC4</accession>
<evidence type="ECO:0000256" key="1">
    <source>
        <dbReference type="SAM" id="Phobius"/>
    </source>
</evidence>
<comment type="caution">
    <text evidence="2">The sequence shown here is derived from an EMBL/GenBank/DDBJ whole genome shotgun (WGS) entry which is preliminary data.</text>
</comment>
<evidence type="ECO:0000313" key="2">
    <source>
        <dbReference type="EMBL" id="MDI3419895.1"/>
    </source>
</evidence>
<name>A0ABT6SWC4_9ACTN</name>
<proteinExistence type="predicted"/>
<dbReference type="RefSeq" id="WP_282535780.1">
    <property type="nucleotide sequence ID" value="NZ_JASCIS010000013.1"/>
</dbReference>
<keyword evidence="1" id="KW-1133">Transmembrane helix</keyword>
<protein>
    <submittedName>
        <fullName evidence="2">Uncharacterized protein</fullName>
    </submittedName>
</protein>
<dbReference type="Proteomes" id="UP001237105">
    <property type="component" value="Unassembled WGS sequence"/>
</dbReference>
<evidence type="ECO:0000313" key="3">
    <source>
        <dbReference type="Proteomes" id="UP001237105"/>
    </source>
</evidence>
<feature type="transmembrane region" description="Helical" evidence="1">
    <location>
        <begin position="48"/>
        <end position="68"/>
    </location>
</feature>
<gene>
    <name evidence="2" type="ORF">QIT00_15205</name>
</gene>